<dbReference type="AlphaFoldDB" id="A0A1R7QGD6"/>
<gene>
    <name evidence="1" type="ORF">ACNJC6_03006</name>
</gene>
<reference evidence="1 2" key="1">
    <citation type="submission" date="2017-02" db="EMBL/GenBank/DDBJ databases">
        <authorList>
            <person name="Peterson S.W."/>
        </authorList>
    </citation>
    <scope>NUCLEOTIDE SEQUENCE [LARGE SCALE GENOMIC DNA]</scope>
    <source>
        <strain evidence="1">C6</strain>
    </source>
</reference>
<dbReference type="EMBL" id="FUUY01000012">
    <property type="protein sequence ID" value="SJX23345.1"/>
    <property type="molecule type" value="Genomic_DNA"/>
</dbReference>
<accession>A0A1R7QGD6</accession>
<sequence length="59" mass="7255">MKTIDYYNEQAQELLEQFDQVNLVRQWITTDKRLDRTEQRLNLIIQKIIIKEQYPNSTQ</sequence>
<dbReference type="Proteomes" id="UP000196240">
    <property type="component" value="Unassembled WGS sequence"/>
</dbReference>
<dbReference type="RefSeq" id="WP_087014401.1">
    <property type="nucleotide sequence ID" value="NZ_FUUY01000012.1"/>
</dbReference>
<evidence type="ECO:0000313" key="1">
    <source>
        <dbReference type="EMBL" id="SJX23345.1"/>
    </source>
</evidence>
<protein>
    <submittedName>
        <fullName evidence="1">Uncharacterized protein</fullName>
    </submittedName>
</protein>
<proteinExistence type="predicted"/>
<evidence type="ECO:0000313" key="2">
    <source>
        <dbReference type="Proteomes" id="UP000196240"/>
    </source>
</evidence>
<name>A0A1R7QGD6_ACIJO</name>
<organism evidence="1 2">
    <name type="scientific">Acinetobacter johnsonii</name>
    <dbReference type="NCBI Taxonomy" id="40214"/>
    <lineage>
        <taxon>Bacteria</taxon>
        <taxon>Pseudomonadati</taxon>
        <taxon>Pseudomonadota</taxon>
        <taxon>Gammaproteobacteria</taxon>
        <taxon>Moraxellales</taxon>
        <taxon>Moraxellaceae</taxon>
        <taxon>Acinetobacter</taxon>
    </lineage>
</organism>